<keyword evidence="3 8" id="KW-0812">Transmembrane</keyword>
<dbReference type="PANTHER" id="PTHR22773">
    <property type="entry name" value="NADH DEHYDROGENASE"/>
    <property type="match status" value="1"/>
</dbReference>
<feature type="transmembrane region" description="Helical" evidence="8">
    <location>
        <begin position="42"/>
        <end position="63"/>
    </location>
</feature>
<dbReference type="EMBL" id="JAZDWU010000083">
    <property type="protein sequence ID" value="KAK9982490.1"/>
    <property type="molecule type" value="Genomic_DNA"/>
</dbReference>
<feature type="transmembrane region" description="Helical" evidence="8">
    <location>
        <begin position="95"/>
        <end position="119"/>
    </location>
</feature>
<comment type="caution">
    <text evidence="11">The sequence shown here is derived from an EMBL/GenBank/DDBJ whole genome shotgun (WGS) entry which is preliminary data.</text>
</comment>
<dbReference type="Proteomes" id="UP001459277">
    <property type="component" value="Unassembled WGS sequence"/>
</dbReference>
<evidence type="ECO:0000256" key="6">
    <source>
        <dbReference type="ARBA" id="ARBA00023027"/>
    </source>
</evidence>
<comment type="subcellular location">
    <subcellularLocation>
        <location evidence="1">Membrane</location>
        <topology evidence="1">Multi-pass membrane protein</topology>
    </subcellularLocation>
</comment>
<evidence type="ECO:0000256" key="4">
    <source>
        <dbReference type="ARBA" id="ARBA00022967"/>
    </source>
</evidence>
<name>A0AAW2BCM4_9ROSI</name>
<evidence type="ECO:0000313" key="11">
    <source>
        <dbReference type="EMBL" id="KAK9982792.1"/>
    </source>
</evidence>
<keyword evidence="2" id="KW-0813">Transport</keyword>
<accession>A0AAW2BCM4</accession>
<evidence type="ECO:0000256" key="2">
    <source>
        <dbReference type="ARBA" id="ARBA00022448"/>
    </source>
</evidence>
<keyword evidence="4" id="KW-1278">Translocase</keyword>
<keyword evidence="5 8" id="KW-1133">Transmembrane helix</keyword>
<evidence type="ECO:0000256" key="8">
    <source>
        <dbReference type="SAM" id="Phobius"/>
    </source>
</evidence>
<feature type="transmembrane region" description="Helical" evidence="8">
    <location>
        <begin position="140"/>
        <end position="167"/>
    </location>
</feature>
<gene>
    <name evidence="11" type="ORF">SO802_035269</name>
    <name evidence="10" type="ORF">SO802_035616</name>
</gene>
<sequence>MDSILYIREEVVAFLSVTSKVAASASATRIFDIPFYLSSNEWHLLLEILAILSMILGNLIAITQTSMKRMLAYSSIGQIGYVIIGIIVGDSNGGYASMITYMLFYISMNLGTFACIVLFGLRTGTENIRDYAGLYTKDPFLALSFALCLLSLGGLPPLAGFFGNFIYSGVDGRQIDIIFMEYESPSRCLGGEMVDTRDSKSRAKERGGSSPLQGIILRILTE</sequence>
<keyword evidence="12" id="KW-1185">Reference proteome</keyword>
<keyword evidence="7 8" id="KW-0472">Membrane</keyword>
<evidence type="ECO:0000256" key="1">
    <source>
        <dbReference type="ARBA" id="ARBA00004141"/>
    </source>
</evidence>
<dbReference type="GO" id="GO:0016020">
    <property type="term" value="C:membrane"/>
    <property type="evidence" value="ECO:0007669"/>
    <property type="project" value="UniProtKB-SubCell"/>
</dbReference>
<evidence type="ECO:0000259" key="9">
    <source>
        <dbReference type="Pfam" id="PF00361"/>
    </source>
</evidence>
<keyword evidence="6" id="KW-0520">NAD</keyword>
<evidence type="ECO:0000313" key="10">
    <source>
        <dbReference type="EMBL" id="KAK9982490.1"/>
    </source>
</evidence>
<feature type="transmembrane region" description="Helical" evidence="8">
    <location>
        <begin position="70"/>
        <end position="89"/>
    </location>
</feature>
<feature type="domain" description="NADH:quinone oxidoreductase/Mrp antiporter transmembrane" evidence="9">
    <location>
        <begin position="11"/>
        <end position="166"/>
    </location>
</feature>
<dbReference type="AlphaFoldDB" id="A0AAW2BCM4"/>
<dbReference type="InterPro" id="IPR001750">
    <property type="entry name" value="ND/Mrp_TM"/>
</dbReference>
<organism evidence="11 12">
    <name type="scientific">Lithocarpus litseifolius</name>
    <dbReference type="NCBI Taxonomy" id="425828"/>
    <lineage>
        <taxon>Eukaryota</taxon>
        <taxon>Viridiplantae</taxon>
        <taxon>Streptophyta</taxon>
        <taxon>Embryophyta</taxon>
        <taxon>Tracheophyta</taxon>
        <taxon>Spermatophyta</taxon>
        <taxon>Magnoliopsida</taxon>
        <taxon>eudicotyledons</taxon>
        <taxon>Gunneridae</taxon>
        <taxon>Pentapetalae</taxon>
        <taxon>rosids</taxon>
        <taxon>fabids</taxon>
        <taxon>Fagales</taxon>
        <taxon>Fagaceae</taxon>
        <taxon>Lithocarpus</taxon>
    </lineage>
</organism>
<evidence type="ECO:0000256" key="5">
    <source>
        <dbReference type="ARBA" id="ARBA00022989"/>
    </source>
</evidence>
<dbReference type="GO" id="GO:0009536">
    <property type="term" value="C:plastid"/>
    <property type="evidence" value="ECO:0007669"/>
    <property type="project" value="UniProtKB-ARBA"/>
</dbReference>
<dbReference type="Pfam" id="PF00361">
    <property type="entry name" value="Proton_antipo_M"/>
    <property type="match status" value="1"/>
</dbReference>
<reference evidence="11 12" key="1">
    <citation type="submission" date="2024-01" db="EMBL/GenBank/DDBJ databases">
        <title>A telomere-to-telomere, gap-free genome of sweet tea (Lithocarpus litseifolius).</title>
        <authorList>
            <person name="Zhou J."/>
        </authorList>
    </citation>
    <scope>NUCLEOTIDE SEQUENCE [LARGE SCALE GENOMIC DNA]</scope>
    <source>
        <strain evidence="11">Zhou-2022a</strain>
        <tissue evidence="11">Leaf</tissue>
    </source>
</reference>
<evidence type="ECO:0000256" key="3">
    <source>
        <dbReference type="ARBA" id="ARBA00022692"/>
    </source>
</evidence>
<dbReference type="EMBL" id="JAZDWU010000035">
    <property type="protein sequence ID" value="KAK9982792.1"/>
    <property type="molecule type" value="Genomic_DNA"/>
</dbReference>
<proteinExistence type="predicted"/>
<evidence type="ECO:0000256" key="7">
    <source>
        <dbReference type="ARBA" id="ARBA00023136"/>
    </source>
</evidence>
<protein>
    <recommendedName>
        <fullName evidence="9">NADH:quinone oxidoreductase/Mrp antiporter transmembrane domain-containing protein</fullName>
    </recommendedName>
</protein>
<evidence type="ECO:0000313" key="12">
    <source>
        <dbReference type="Proteomes" id="UP001459277"/>
    </source>
</evidence>